<keyword evidence="1" id="KW-0645">Protease</keyword>
<feature type="compositionally biased region" description="Basic and acidic residues" evidence="11">
    <location>
        <begin position="585"/>
        <end position="594"/>
    </location>
</feature>
<dbReference type="PANTHER" id="PTHR37984">
    <property type="entry name" value="PROTEIN CBG26694"/>
    <property type="match status" value="1"/>
</dbReference>
<evidence type="ECO:0000313" key="16">
    <source>
        <dbReference type="Proteomes" id="UP000237271"/>
    </source>
</evidence>
<keyword evidence="9" id="KW-0238">DNA-binding</keyword>
<keyword evidence="3" id="KW-0064">Aspartyl protease</keyword>
<dbReference type="GO" id="GO:0003887">
    <property type="term" value="F:DNA-directed DNA polymerase activity"/>
    <property type="evidence" value="ECO:0007669"/>
    <property type="project" value="UniProtKB-KW"/>
</dbReference>
<keyword evidence="8" id="KW-0239">DNA-directed DNA polymerase</keyword>
<dbReference type="InterPro" id="IPR000477">
    <property type="entry name" value="RT_dom"/>
</dbReference>
<dbReference type="AlphaFoldDB" id="A0A2P4XEM6"/>
<dbReference type="Pfam" id="PF24626">
    <property type="entry name" value="SH3_Tf2-1"/>
    <property type="match status" value="1"/>
</dbReference>
<dbReference type="Proteomes" id="UP000237271">
    <property type="component" value="Unassembled WGS sequence"/>
</dbReference>
<dbReference type="Gene3D" id="1.10.340.70">
    <property type="match status" value="1"/>
</dbReference>
<feature type="region of interest" description="Disordered" evidence="11">
    <location>
        <begin position="577"/>
        <end position="620"/>
    </location>
</feature>
<keyword evidence="7" id="KW-0695">RNA-directed DNA polymerase</keyword>
<proteinExistence type="predicted"/>
<dbReference type="GO" id="GO:0003677">
    <property type="term" value="F:DNA binding"/>
    <property type="evidence" value="ECO:0007669"/>
    <property type="project" value="UniProtKB-KW"/>
</dbReference>
<dbReference type="GO" id="GO:0046872">
    <property type="term" value="F:metal ion binding"/>
    <property type="evidence" value="ECO:0007669"/>
    <property type="project" value="UniProtKB-KW"/>
</dbReference>
<keyword evidence="8" id="KW-0808">Transferase</keyword>
<feature type="domain" description="Reverse transcriptase" evidence="12">
    <location>
        <begin position="105"/>
        <end position="202"/>
    </location>
</feature>
<keyword evidence="8" id="KW-0548">Nucleotidyltransferase</keyword>
<keyword evidence="10" id="KW-0233">DNA recombination</keyword>
<dbReference type="SUPFAM" id="SSF56672">
    <property type="entry name" value="DNA/RNA polymerases"/>
    <property type="match status" value="1"/>
</dbReference>
<feature type="domain" description="Tf2-1-like SH3-like" evidence="14">
    <location>
        <begin position="1009"/>
        <end position="1069"/>
    </location>
</feature>
<keyword evidence="16" id="KW-1185">Reference proteome</keyword>
<organism evidence="15 16">
    <name type="scientific">Phytophthora palmivora</name>
    <dbReference type="NCBI Taxonomy" id="4796"/>
    <lineage>
        <taxon>Eukaryota</taxon>
        <taxon>Sar</taxon>
        <taxon>Stramenopiles</taxon>
        <taxon>Oomycota</taxon>
        <taxon>Peronosporomycetes</taxon>
        <taxon>Peronosporales</taxon>
        <taxon>Peronosporaceae</taxon>
        <taxon>Phytophthora</taxon>
    </lineage>
</organism>
<dbReference type="InterPro" id="IPR041588">
    <property type="entry name" value="Integrase_H2C2"/>
</dbReference>
<keyword evidence="5" id="KW-0460">Magnesium</keyword>
<dbReference type="SUPFAM" id="SSF53098">
    <property type="entry name" value="Ribonuclease H-like"/>
    <property type="match status" value="1"/>
</dbReference>
<evidence type="ECO:0000256" key="4">
    <source>
        <dbReference type="ARBA" id="ARBA00022801"/>
    </source>
</evidence>
<dbReference type="InterPro" id="IPR012337">
    <property type="entry name" value="RNaseH-like_sf"/>
</dbReference>
<evidence type="ECO:0000256" key="6">
    <source>
        <dbReference type="ARBA" id="ARBA00022908"/>
    </source>
</evidence>
<gene>
    <name evidence="15" type="ORF">PHPALM_20542</name>
</gene>
<evidence type="ECO:0000313" key="15">
    <source>
        <dbReference type="EMBL" id="POM63992.1"/>
    </source>
</evidence>
<feature type="domain" description="Integrase zinc-binding" evidence="13">
    <location>
        <begin position="705"/>
        <end position="750"/>
    </location>
</feature>
<keyword evidence="6" id="KW-0229">DNA integration</keyword>
<evidence type="ECO:0000256" key="8">
    <source>
        <dbReference type="ARBA" id="ARBA00022932"/>
    </source>
</evidence>
<feature type="region of interest" description="Disordered" evidence="11">
    <location>
        <begin position="970"/>
        <end position="1002"/>
    </location>
</feature>
<dbReference type="Gene3D" id="3.10.10.10">
    <property type="entry name" value="HIV Type 1 Reverse Transcriptase, subunit A, domain 1"/>
    <property type="match status" value="1"/>
</dbReference>
<evidence type="ECO:0000256" key="5">
    <source>
        <dbReference type="ARBA" id="ARBA00022842"/>
    </source>
</evidence>
<keyword evidence="4" id="KW-0378">Hydrolase</keyword>
<comment type="caution">
    <text evidence="15">The sequence shown here is derived from an EMBL/GenBank/DDBJ whole genome shotgun (WGS) entry which is preliminary data.</text>
</comment>
<evidence type="ECO:0000256" key="2">
    <source>
        <dbReference type="ARBA" id="ARBA00022723"/>
    </source>
</evidence>
<dbReference type="PANTHER" id="PTHR37984:SF5">
    <property type="entry name" value="PROTEIN NYNRIN-LIKE"/>
    <property type="match status" value="1"/>
</dbReference>
<sequence length="1138" mass="128330">MHEVAAGVVSGRDAEENDMSEHLANDIDLTDYAQELAFLPDLTEITVTALNYTGPNVQNKDLDVGQQEKLVDVLKRHEKIMISSGNSLPPPAYGVVASPIVIVLKKNGVDIRLCIDYKMVNAVTAIMEYVMPLVDDHLTDMEAYLWFRSLDAASGFWAIMMTERARKISAFVCALGHFEWLQMQFGLNDAPMIYQRMIDNALWGFVQPKGGWSQFAKAMQAPPRARTKFEADRESSTIMDAVSLLVNSPAGDMFATASRTSLCWFRCSTDDPSATTYASSKVDFLSHEVSSEGIRADPKKIKTVTEVSFPTSKKGMQSFLGALNYYSRFIQEFAVYGAALYQLKDADFAPGGDLTAAKRSFVPLQQKVMDAPILRHFDRVKADAEMNYHPAEKEISALLLLLKVCYTQLAEWTTVTAASAYLEATTMNLAEDAGMNNGVQAALEHATEALVIVGDSRRSSQLRSVKYLHVVQEFNAAVDSLASETLESKVSNVVSTETRLSELVALNRIQDVIYEPTAKAEIEDKPSGNTIRAHVRTGSPHRRTFVDFVQDDTETGRLTVITRQQAKVNEKQVRFASETSVAARRKADSQDKANDTPTKAQSLVREEQRIAEDSTSTVPSANEIDLQRELRRRIALAQDEGLRWSNLKTVLRGEASQLGYRAARDSWKMSDQFTLSEDNVLYYLGTSRRKSDRQLEETILRLIVHSTMVQEVLQNCHDSLEGGHQGIARTFNRIKQDYYWIGLYADVERHFRWYSPGNVLAERSFQLVSMDFVIPLTKSRRGNTALLLFQCAFTGFEMGKAMADTTLLCVAKAFEECVYRRFGAPTMILHDRDPRFMSEANGQQERSVKTVMQSVRVYAEAPLQQDWDEIAEKLIFAINNSIDSTRKEIPFYLVHGKETPFYLVHGWGAQSTLRAMTSSLKRGSGKKTDALAWRREVNRQQEIALEMAKEYQATEKSRRARKHNEALNVREQAAIPSTDPTELSDEAHSVSGAADDSPVTAPRPLFEPGDRVWLYMERVKPGLTKKLAHRWHGPFRVKRKVEEFAYELELSDRSGYRLYPVVHVSRLKAVSELGSRPKSRLTPEVTEETRLDFDEELLPEDSWEPDQLAGEYEVEVILDDRIPLSTSTERAVREFKVE</sequence>
<evidence type="ECO:0000256" key="10">
    <source>
        <dbReference type="ARBA" id="ARBA00023172"/>
    </source>
</evidence>
<evidence type="ECO:0000256" key="3">
    <source>
        <dbReference type="ARBA" id="ARBA00022750"/>
    </source>
</evidence>
<dbReference type="InterPro" id="IPR056924">
    <property type="entry name" value="SH3_Tf2-1"/>
</dbReference>
<evidence type="ECO:0000256" key="7">
    <source>
        <dbReference type="ARBA" id="ARBA00022918"/>
    </source>
</evidence>
<dbReference type="InterPro" id="IPR043128">
    <property type="entry name" value="Rev_trsase/Diguanyl_cyclase"/>
</dbReference>
<dbReference type="Pfam" id="PF00078">
    <property type="entry name" value="RVT_1"/>
    <property type="match status" value="1"/>
</dbReference>
<dbReference type="InterPro" id="IPR036397">
    <property type="entry name" value="RNaseH_sf"/>
</dbReference>
<dbReference type="GO" id="GO:0004190">
    <property type="term" value="F:aspartic-type endopeptidase activity"/>
    <property type="evidence" value="ECO:0007669"/>
    <property type="project" value="UniProtKB-KW"/>
</dbReference>
<evidence type="ECO:0000256" key="11">
    <source>
        <dbReference type="SAM" id="MobiDB-lite"/>
    </source>
</evidence>
<dbReference type="OrthoDB" id="6819429at2759"/>
<dbReference type="GO" id="GO:0006508">
    <property type="term" value="P:proteolysis"/>
    <property type="evidence" value="ECO:0007669"/>
    <property type="project" value="UniProtKB-KW"/>
</dbReference>
<dbReference type="EMBL" id="NCKW01011226">
    <property type="protein sequence ID" value="POM63992.1"/>
    <property type="molecule type" value="Genomic_DNA"/>
</dbReference>
<dbReference type="Gene3D" id="3.30.70.270">
    <property type="match status" value="2"/>
</dbReference>
<dbReference type="GO" id="GO:0006310">
    <property type="term" value="P:DNA recombination"/>
    <property type="evidence" value="ECO:0007669"/>
    <property type="project" value="UniProtKB-KW"/>
</dbReference>
<dbReference type="InterPro" id="IPR050951">
    <property type="entry name" value="Retrovirus_Pol_polyprotein"/>
</dbReference>
<evidence type="ECO:0000259" key="12">
    <source>
        <dbReference type="Pfam" id="PF00078"/>
    </source>
</evidence>
<name>A0A2P4XEM6_9STRA</name>
<dbReference type="FunFam" id="1.10.340.70:FF:000001">
    <property type="entry name" value="Retrovirus-related Pol polyprotein from transposon gypsy-like Protein"/>
    <property type="match status" value="1"/>
</dbReference>
<evidence type="ECO:0000256" key="9">
    <source>
        <dbReference type="ARBA" id="ARBA00023125"/>
    </source>
</evidence>
<dbReference type="CDD" id="cd01647">
    <property type="entry name" value="RT_LTR"/>
    <property type="match status" value="1"/>
</dbReference>
<dbReference type="GO" id="GO:0015074">
    <property type="term" value="P:DNA integration"/>
    <property type="evidence" value="ECO:0007669"/>
    <property type="project" value="UniProtKB-KW"/>
</dbReference>
<evidence type="ECO:0000259" key="13">
    <source>
        <dbReference type="Pfam" id="PF17921"/>
    </source>
</evidence>
<protein>
    <submittedName>
        <fullName evidence="15">Uncharacterized protein</fullName>
    </submittedName>
</protein>
<dbReference type="Pfam" id="PF17921">
    <property type="entry name" value="Integrase_H2C2"/>
    <property type="match status" value="1"/>
</dbReference>
<dbReference type="InterPro" id="IPR043502">
    <property type="entry name" value="DNA/RNA_pol_sf"/>
</dbReference>
<reference evidence="15 16" key="1">
    <citation type="journal article" date="2017" name="Genome Biol. Evol.">
        <title>Phytophthora megakarya and P. palmivora, closely related causal agents of cacao black pod rot, underwent increases in genome sizes and gene numbers by different mechanisms.</title>
        <authorList>
            <person name="Ali S.S."/>
            <person name="Shao J."/>
            <person name="Lary D.J."/>
            <person name="Kronmiller B."/>
            <person name="Shen D."/>
            <person name="Strem M.D."/>
            <person name="Amoako-Attah I."/>
            <person name="Akrofi A.Y."/>
            <person name="Begoude B.A."/>
            <person name="Ten Hoopen G.M."/>
            <person name="Coulibaly K."/>
            <person name="Kebe B.I."/>
            <person name="Melnick R.L."/>
            <person name="Guiltinan M.J."/>
            <person name="Tyler B.M."/>
            <person name="Meinhardt L.W."/>
            <person name="Bailey B.A."/>
        </authorList>
    </citation>
    <scope>NUCLEOTIDE SEQUENCE [LARGE SCALE GENOMIC DNA]</scope>
    <source>
        <strain evidence="16">sbr112.9</strain>
    </source>
</reference>
<evidence type="ECO:0000259" key="14">
    <source>
        <dbReference type="Pfam" id="PF24626"/>
    </source>
</evidence>
<accession>A0A2P4XEM6</accession>
<dbReference type="Gene3D" id="3.30.420.10">
    <property type="entry name" value="Ribonuclease H-like superfamily/Ribonuclease H"/>
    <property type="match status" value="2"/>
</dbReference>
<keyword evidence="2" id="KW-0479">Metal-binding</keyword>
<evidence type="ECO:0000256" key="1">
    <source>
        <dbReference type="ARBA" id="ARBA00022670"/>
    </source>
</evidence>
<dbReference type="GO" id="GO:0003964">
    <property type="term" value="F:RNA-directed DNA polymerase activity"/>
    <property type="evidence" value="ECO:0007669"/>
    <property type="project" value="UniProtKB-KW"/>
</dbReference>